<keyword evidence="1" id="KW-0175">Coiled coil</keyword>
<keyword evidence="3" id="KW-1185">Reference proteome</keyword>
<dbReference type="AlphaFoldDB" id="A0A8K0PFP8"/>
<reference evidence="2" key="1">
    <citation type="submission" date="2021-07" db="EMBL/GenBank/DDBJ databases">
        <title>Elsinoe batatas strain:CRI-CJ2 Genome sequencing and assembly.</title>
        <authorList>
            <person name="Huang L."/>
        </authorList>
    </citation>
    <scope>NUCLEOTIDE SEQUENCE</scope>
    <source>
        <strain evidence="2">CRI-CJ2</strain>
    </source>
</reference>
<dbReference type="OrthoDB" id="3941186at2759"/>
<name>A0A8K0PFP8_9PEZI</name>
<protein>
    <submittedName>
        <fullName evidence="2">Uncharacterized protein</fullName>
    </submittedName>
</protein>
<accession>A0A8K0PFP8</accession>
<comment type="caution">
    <text evidence="2">The sequence shown here is derived from an EMBL/GenBank/DDBJ whole genome shotgun (WGS) entry which is preliminary data.</text>
</comment>
<evidence type="ECO:0000313" key="3">
    <source>
        <dbReference type="Proteomes" id="UP000809789"/>
    </source>
</evidence>
<proteinExistence type="predicted"/>
<gene>
    <name evidence="2" type="ORF">KVT40_003969</name>
</gene>
<feature type="coiled-coil region" evidence="1">
    <location>
        <begin position="154"/>
        <end position="185"/>
    </location>
</feature>
<organism evidence="2 3">
    <name type="scientific">Elsinoe batatas</name>
    <dbReference type="NCBI Taxonomy" id="2601811"/>
    <lineage>
        <taxon>Eukaryota</taxon>
        <taxon>Fungi</taxon>
        <taxon>Dikarya</taxon>
        <taxon>Ascomycota</taxon>
        <taxon>Pezizomycotina</taxon>
        <taxon>Dothideomycetes</taxon>
        <taxon>Dothideomycetidae</taxon>
        <taxon>Myriangiales</taxon>
        <taxon>Elsinoaceae</taxon>
        <taxon>Elsinoe</taxon>
    </lineage>
</organism>
<sequence length="195" mass="21620">MPSSSSGTTSTEVTLRSFHDTILAHLYYHAHTSSCAIPYKLVPSLRNLDDQLPTKINTIFSTILDTPPPSPQQTPSHSPSSFTNLTALAYSSTPDRPKHEIMYSSLSSSARQSLNDIASARPTPAAVIDSLAIWIERLAQVLQHKGRTSEGQEAYALLAEVQRWSEEVERAMEELEREQDRLSRGVEGVCLRWGV</sequence>
<evidence type="ECO:0000256" key="1">
    <source>
        <dbReference type="SAM" id="Coils"/>
    </source>
</evidence>
<dbReference type="Proteomes" id="UP000809789">
    <property type="component" value="Unassembled WGS sequence"/>
</dbReference>
<dbReference type="EMBL" id="JAESVG020000004">
    <property type="protein sequence ID" value="KAG8628096.1"/>
    <property type="molecule type" value="Genomic_DNA"/>
</dbReference>
<evidence type="ECO:0000313" key="2">
    <source>
        <dbReference type="EMBL" id="KAG8628096.1"/>
    </source>
</evidence>